<gene>
    <name evidence="1" type="ordered locus">RGE_25660</name>
</gene>
<protein>
    <submittedName>
        <fullName evidence="1">Uncharacterized protein</fullName>
    </submittedName>
</protein>
<dbReference type="RefSeq" id="WP_014428767.1">
    <property type="nucleotide sequence ID" value="NC_017075.1"/>
</dbReference>
<sequence>MKTDRNIAAWRWGALALLAIVHLNAAAEIKLLSDWEPDPPCEGPPLTMDDLHDIQAGLKPRPACPKSETERLEEANWISLRKRIATKLEPDGTTLRKFFGQGFRLHFDGDIFYLQVIGFMPKSRADEVCTFGPYKKETVYQCLEGQRFAQACHIAIYNRQFEEVGWHTVRINESYPVFCNAIPGLGRQDAKHDDVLAVVQYFSVAKESKLASKISEVGSDWNRMTVRLKLRKTGDGRVEIEQDDRCLGNPNTEEEIPEARVAIRRCEKSTR</sequence>
<evidence type="ECO:0000313" key="1">
    <source>
        <dbReference type="EMBL" id="BAL95905.1"/>
    </source>
</evidence>
<organism evidence="1 2">
    <name type="scientific">Rubrivivax gelatinosus (strain NBRC 100245 / IL144)</name>
    <dbReference type="NCBI Taxonomy" id="983917"/>
    <lineage>
        <taxon>Bacteria</taxon>
        <taxon>Pseudomonadati</taxon>
        <taxon>Pseudomonadota</taxon>
        <taxon>Betaproteobacteria</taxon>
        <taxon>Burkholderiales</taxon>
        <taxon>Sphaerotilaceae</taxon>
        <taxon>Rubrivivax</taxon>
    </lineage>
</organism>
<dbReference type="EMBL" id="AP012320">
    <property type="protein sequence ID" value="BAL95905.1"/>
    <property type="molecule type" value="Genomic_DNA"/>
</dbReference>
<dbReference type="Proteomes" id="UP000007883">
    <property type="component" value="Chromosome"/>
</dbReference>
<name>I0HSB8_RUBGI</name>
<keyword evidence="2" id="KW-1185">Reference proteome</keyword>
<evidence type="ECO:0000313" key="2">
    <source>
        <dbReference type="Proteomes" id="UP000007883"/>
    </source>
</evidence>
<dbReference type="KEGG" id="rge:RGE_25660"/>
<accession>I0HSB8</accession>
<reference evidence="1 2" key="1">
    <citation type="journal article" date="2012" name="J. Bacteriol.">
        <title>Complete genome sequence of phototrophic betaproteobacterium Rubrivivax gelatinosus IL144.</title>
        <authorList>
            <person name="Nagashima S."/>
            <person name="Kamimura A."/>
            <person name="Shimizu T."/>
            <person name="Nakamura-isaki S."/>
            <person name="Aono E."/>
            <person name="Sakamoto K."/>
            <person name="Ichikawa N."/>
            <person name="Nakazawa H."/>
            <person name="Sekine M."/>
            <person name="Yamazaki S."/>
            <person name="Fujita N."/>
            <person name="Shimada K."/>
            <person name="Hanada S."/>
            <person name="Nagashima K.V.P."/>
        </authorList>
    </citation>
    <scope>NUCLEOTIDE SEQUENCE [LARGE SCALE GENOMIC DNA]</scope>
    <source>
        <strain evidence="2">NBRC 100245 / IL144</strain>
    </source>
</reference>
<proteinExistence type="predicted"/>
<dbReference type="eggNOG" id="ENOG5032ZN5">
    <property type="taxonomic scope" value="Bacteria"/>
</dbReference>
<dbReference type="HOGENOM" id="CLU_1026309_0_0_4"/>
<dbReference type="AlphaFoldDB" id="I0HSB8"/>